<evidence type="ECO:0000256" key="1">
    <source>
        <dbReference type="SAM" id="MobiDB-lite"/>
    </source>
</evidence>
<name>A0ABP1G203_9CHLO</name>
<accession>A0ABP1G203</accession>
<sequence>MTRLTKELIEKDGQQSQKSPFKLLFKKNKTHPGTASEADTMSQMTMPVKKKKDRMPAVVIGAAVFGSFGACFGAIIDGYLARSEIEKLAEETKEIQREREKRRNYGFQTEMLEDPKSVLEEAQARKAQLKRIEE</sequence>
<evidence type="ECO:0000256" key="2">
    <source>
        <dbReference type="SAM" id="Phobius"/>
    </source>
</evidence>
<organism evidence="3 4">
    <name type="scientific">Coccomyxa viridis</name>
    <dbReference type="NCBI Taxonomy" id="1274662"/>
    <lineage>
        <taxon>Eukaryota</taxon>
        <taxon>Viridiplantae</taxon>
        <taxon>Chlorophyta</taxon>
        <taxon>core chlorophytes</taxon>
        <taxon>Trebouxiophyceae</taxon>
        <taxon>Trebouxiophyceae incertae sedis</taxon>
        <taxon>Coccomyxaceae</taxon>
        <taxon>Coccomyxa</taxon>
    </lineage>
</organism>
<gene>
    <name evidence="3" type="primary">g8082</name>
    <name evidence="3" type="ORF">VP750_LOCUS6943</name>
</gene>
<feature type="region of interest" description="Disordered" evidence="1">
    <location>
        <begin position="29"/>
        <end position="48"/>
    </location>
</feature>
<dbReference type="EMBL" id="CAXHTA020000012">
    <property type="protein sequence ID" value="CAL5225284.1"/>
    <property type="molecule type" value="Genomic_DNA"/>
</dbReference>
<feature type="compositionally biased region" description="Basic and acidic residues" evidence="1">
    <location>
        <begin position="1"/>
        <end position="13"/>
    </location>
</feature>
<feature type="region of interest" description="Disordered" evidence="1">
    <location>
        <begin position="1"/>
        <end position="21"/>
    </location>
</feature>
<evidence type="ECO:0000313" key="3">
    <source>
        <dbReference type="EMBL" id="CAL5225284.1"/>
    </source>
</evidence>
<keyword evidence="2" id="KW-1133">Transmembrane helix</keyword>
<feature type="compositionally biased region" description="Polar residues" evidence="1">
    <location>
        <begin position="31"/>
        <end position="45"/>
    </location>
</feature>
<evidence type="ECO:0000313" key="4">
    <source>
        <dbReference type="Proteomes" id="UP001497392"/>
    </source>
</evidence>
<keyword evidence="2" id="KW-0812">Transmembrane</keyword>
<reference evidence="3 4" key="1">
    <citation type="submission" date="2024-06" db="EMBL/GenBank/DDBJ databases">
        <authorList>
            <person name="Kraege A."/>
            <person name="Thomma B."/>
        </authorList>
    </citation>
    <scope>NUCLEOTIDE SEQUENCE [LARGE SCALE GENOMIC DNA]</scope>
</reference>
<keyword evidence="2" id="KW-0472">Membrane</keyword>
<proteinExistence type="predicted"/>
<comment type="caution">
    <text evidence="3">The sequence shown here is derived from an EMBL/GenBank/DDBJ whole genome shotgun (WGS) entry which is preliminary data.</text>
</comment>
<dbReference type="Proteomes" id="UP001497392">
    <property type="component" value="Unassembled WGS sequence"/>
</dbReference>
<protein>
    <submittedName>
        <fullName evidence="3">G8082 protein</fullName>
    </submittedName>
</protein>
<feature type="transmembrane region" description="Helical" evidence="2">
    <location>
        <begin position="55"/>
        <end position="76"/>
    </location>
</feature>
<keyword evidence="4" id="KW-1185">Reference proteome</keyword>